<comment type="caution">
    <text evidence="1">The sequence shown here is derived from an EMBL/GenBank/DDBJ whole genome shotgun (WGS) entry which is preliminary data.</text>
</comment>
<reference evidence="1 2" key="1">
    <citation type="submission" date="2021-10" db="EMBL/GenBank/DDBJ databases">
        <title>Alishewanella koreense sp. nov. isolated from seawater of southwestern coast in South Korea and the proposal for the reclassification of Rheinheimera perlucida and Rheinheimera tuosuensis as Arsukibacterium perlucida and Arsukibacterium tuosuensis.</title>
        <authorList>
            <person name="Kim K.H."/>
            <person name="Ruan W."/>
            <person name="Kim K.R."/>
            <person name="Baek J.H."/>
            <person name="Jeon C.O."/>
        </authorList>
    </citation>
    <scope>NUCLEOTIDE SEQUENCE [LARGE SCALE GENOMIC DNA]</scope>
    <source>
        <strain evidence="1 2">16-MA</strain>
    </source>
</reference>
<dbReference type="Gene3D" id="3.40.50.2000">
    <property type="entry name" value="Glycogen Phosphorylase B"/>
    <property type="match status" value="2"/>
</dbReference>
<organism evidence="1 2">
    <name type="scientific">Alishewanella maricola</name>
    <dbReference type="NCBI Taxonomy" id="2795740"/>
    <lineage>
        <taxon>Bacteria</taxon>
        <taxon>Pseudomonadati</taxon>
        <taxon>Pseudomonadota</taxon>
        <taxon>Gammaproteobacteria</taxon>
        <taxon>Alteromonadales</taxon>
        <taxon>Alteromonadaceae</taxon>
        <taxon>Alishewanella</taxon>
    </lineage>
</organism>
<dbReference type="RefSeq" id="WP_226752269.1">
    <property type="nucleotide sequence ID" value="NZ_JAEINI020000016.1"/>
</dbReference>
<keyword evidence="2" id="KW-1185">Reference proteome</keyword>
<dbReference type="Proteomes" id="UP000633814">
    <property type="component" value="Unassembled WGS sequence"/>
</dbReference>
<sequence length="397" mass="44361">MKKHIVIAWELGAALGHVMGFRALAIGLLAQNMKVSIVGRNLASVQQVLSELDVTFYQSPISLSERRERLTATYSYSDIIHDLGYESDQSLLGLTKGWSNLFELIKPDLVICDHSPTALLVCKCLDIQSCTFGNGFFLPPDTKGPVLFQQTDAITTQDVNQRYLTVVENINLVLKAYGRNSINVLYDLFRDSTHFLCTFSEIDHYQRSGDSEYYGPRNTTNTGITVPLKPSQKVVFAYLQPRTQLLVPLIKSLAKLSIKSVLFIPKAPAELASSIQESTNIELYDRPVNISKIFEQTALLINNASHGLVGEAILHGKPNLLLPYQLEQNILARKTSSQKLSIALNADSKIDIDSAIHFALNNKDLADRLNRVKQKYSHYLHEEAIASILDQCSRLLK</sequence>
<evidence type="ECO:0000313" key="1">
    <source>
        <dbReference type="EMBL" id="MCB5228206.1"/>
    </source>
</evidence>
<accession>A0ABS8C7D2</accession>
<dbReference type="SUPFAM" id="SSF53756">
    <property type="entry name" value="UDP-Glycosyltransferase/glycogen phosphorylase"/>
    <property type="match status" value="1"/>
</dbReference>
<proteinExistence type="predicted"/>
<name>A0ABS8C7D2_9ALTE</name>
<evidence type="ECO:0000313" key="2">
    <source>
        <dbReference type="Proteomes" id="UP000633814"/>
    </source>
</evidence>
<gene>
    <name evidence="1" type="ORF">JAO78_015455</name>
</gene>
<dbReference type="EMBL" id="JAEINI020000016">
    <property type="protein sequence ID" value="MCB5228206.1"/>
    <property type="molecule type" value="Genomic_DNA"/>
</dbReference>
<protein>
    <submittedName>
        <fullName evidence="1">Uncharacterized protein</fullName>
    </submittedName>
</protein>